<gene>
    <name evidence="2" type="ORF">AVDCRST_MAG79-3185</name>
</gene>
<organism evidence="2">
    <name type="scientific">uncultured Thermoleophilia bacterium</name>
    <dbReference type="NCBI Taxonomy" id="1497501"/>
    <lineage>
        <taxon>Bacteria</taxon>
        <taxon>Bacillati</taxon>
        <taxon>Actinomycetota</taxon>
        <taxon>Thermoleophilia</taxon>
        <taxon>environmental samples</taxon>
    </lineage>
</organism>
<accession>A0A6J4URP2</accession>
<feature type="region of interest" description="Disordered" evidence="1">
    <location>
        <begin position="1"/>
        <end position="120"/>
    </location>
</feature>
<feature type="compositionally biased region" description="Low complexity" evidence="1">
    <location>
        <begin position="17"/>
        <end position="31"/>
    </location>
</feature>
<dbReference type="EMBL" id="CADCWC010000508">
    <property type="protein sequence ID" value="CAA9557129.1"/>
    <property type="molecule type" value="Genomic_DNA"/>
</dbReference>
<proteinExistence type="predicted"/>
<dbReference type="AlphaFoldDB" id="A0A6J4URP2"/>
<feature type="compositionally biased region" description="Basic residues" evidence="1">
    <location>
        <begin position="79"/>
        <end position="98"/>
    </location>
</feature>
<feature type="compositionally biased region" description="Basic residues" evidence="1">
    <location>
        <begin position="32"/>
        <end position="54"/>
    </location>
</feature>
<sequence>ELRTARGGADRRGAGPDGSWRARPLHRPAAARGHHRPARRRRARHRRPHAGHVHRLLDPRRAARRPPAGPRERRLLLARARRRGRTDRPTHLRGHRPPVRVPDRRIVGRGSGPEPRRRRV</sequence>
<reference evidence="2" key="1">
    <citation type="submission" date="2020-02" db="EMBL/GenBank/DDBJ databases">
        <authorList>
            <person name="Meier V. D."/>
        </authorList>
    </citation>
    <scope>NUCLEOTIDE SEQUENCE</scope>
    <source>
        <strain evidence="2">AVDCRST_MAG79</strain>
    </source>
</reference>
<evidence type="ECO:0000256" key="1">
    <source>
        <dbReference type="SAM" id="MobiDB-lite"/>
    </source>
</evidence>
<feature type="non-terminal residue" evidence="2">
    <location>
        <position position="120"/>
    </location>
</feature>
<feature type="non-terminal residue" evidence="2">
    <location>
        <position position="1"/>
    </location>
</feature>
<protein>
    <submittedName>
        <fullName evidence="2">Uncharacterized protein</fullName>
    </submittedName>
</protein>
<evidence type="ECO:0000313" key="2">
    <source>
        <dbReference type="EMBL" id="CAA9557129.1"/>
    </source>
</evidence>
<name>A0A6J4URP2_9ACTN</name>
<feature type="compositionally biased region" description="Basic and acidic residues" evidence="1">
    <location>
        <begin position="1"/>
        <end position="14"/>
    </location>
</feature>